<dbReference type="InterPro" id="IPR000719">
    <property type="entry name" value="Prot_kinase_dom"/>
</dbReference>
<dbReference type="PROSITE" id="PS00018">
    <property type="entry name" value="EF_HAND_1"/>
    <property type="match status" value="1"/>
</dbReference>
<evidence type="ECO:0000256" key="2">
    <source>
        <dbReference type="ARBA" id="ARBA00022679"/>
    </source>
</evidence>
<dbReference type="InterPro" id="IPR030616">
    <property type="entry name" value="Aur-like"/>
</dbReference>
<dbReference type="EMBL" id="CAJNNW010012971">
    <property type="protein sequence ID" value="CAE8654914.1"/>
    <property type="molecule type" value="Genomic_DNA"/>
</dbReference>
<dbReference type="AlphaFoldDB" id="A0A813IP38"/>
<evidence type="ECO:0000256" key="7">
    <source>
        <dbReference type="PIRSR" id="PIRSR630616-2"/>
    </source>
</evidence>
<feature type="non-terminal residue" evidence="11">
    <location>
        <position position="1"/>
    </location>
</feature>
<name>A0A813IP38_POLGL</name>
<feature type="cross-link" description="Glycyl lysine isopeptide (Lys-Gly) (interchain with G-Cter in SUMO2)" evidence="8">
    <location>
        <position position="7"/>
    </location>
</feature>
<evidence type="ECO:0000313" key="12">
    <source>
        <dbReference type="Proteomes" id="UP000626109"/>
    </source>
</evidence>
<reference evidence="11" key="1">
    <citation type="submission" date="2021-02" db="EMBL/GenBank/DDBJ databases">
        <authorList>
            <person name="Dougan E. K."/>
            <person name="Rhodes N."/>
            <person name="Thang M."/>
            <person name="Chan C."/>
        </authorList>
    </citation>
    <scope>NUCLEOTIDE SEQUENCE</scope>
</reference>
<gene>
    <name evidence="11" type="ORF">PGLA2088_LOCUS11286</name>
</gene>
<dbReference type="SUPFAM" id="SSF56112">
    <property type="entry name" value="Protein kinase-like (PK-like)"/>
    <property type="match status" value="1"/>
</dbReference>
<dbReference type="InterPro" id="IPR011009">
    <property type="entry name" value="Kinase-like_dom_sf"/>
</dbReference>
<feature type="binding site" evidence="7">
    <location>
        <begin position="9"/>
        <end position="10"/>
    </location>
    <ligand>
        <name>ATP</name>
        <dbReference type="ChEBI" id="CHEBI:30616"/>
    </ligand>
</feature>
<evidence type="ECO:0000256" key="9">
    <source>
        <dbReference type="SAM" id="MobiDB-lite"/>
    </source>
</evidence>
<evidence type="ECO:0000256" key="6">
    <source>
        <dbReference type="PIRSR" id="PIRSR630616-1"/>
    </source>
</evidence>
<keyword evidence="2" id="KW-0808">Transferase</keyword>
<evidence type="ECO:0000256" key="8">
    <source>
        <dbReference type="PIRSR" id="PIRSR630616-3"/>
    </source>
</evidence>
<protein>
    <recommendedName>
        <fullName evidence="10">Protein kinase domain-containing protein</fullName>
    </recommendedName>
</protein>
<dbReference type="Pfam" id="PF00069">
    <property type="entry name" value="Pkinase"/>
    <property type="match status" value="1"/>
</dbReference>
<sequence length="518" mass="55483">VEHQDVKPENMMLFDVSVSSMQAELKLGDFGWAVCNPLPGEPRPVGKLPASGCGSLWYAPPELNPPVEGIQPEMPLLDEHGDPIRGRSDMWSAGVVLYLLLVGHNPFNQALKQPSPEAVDQEVLRLVAVGSYNRRTERWLHLHADARDLISALVRVRPDQRLSPSEALKHPFVTKRTVAGRLAGYGGNAGGAPMVEGEGSVFFRGSVSPLAGRERRWCRLDGLQRLGWLAIARAVAEPELDRAVVQGALEGLEHEFHQLRTRGLPEFSGEATYVSQLARELGTTPVFQWLQDRRAWPDAVRLAFSYLDLDGDGLLGPQDITAHFAGPPNPRRPDVALSSPLKGQPAAVSAKASTAPSQGEGANARELACRWIERWQPGGAVSAAGSSGERLGLSIVGFREALMASCGDDALFGLFDDLDEDGVVKDGAELDGEEFGPVDNEIIGHWGLQQGGDLGGTGGGSVYSSASQGLPMPRAGGENWTANRDRPPPASTTLGRAPPSMKNFDLQEGPALQLPGGI</sequence>
<dbReference type="InterPro" id="IPR008271">
    <property type="entry name" value="Ser/Thr_kinase_AS"/>
</dbReference>
<dbReference type="InterPro" id="IPR018247">
    <property type="entry name" value="EF_Hand_1_Ca_BS"/>
</dbReference>
<feature type="binding site" evidence="7">
    <location>
        <position position="29"/>
    </location>
    <ligand>
        <name>ATP</name>
        <dbReference type="ChEBI" id="CHEBI:30616"/>
    </ligand>
</feature>
<dbReference type="Gene3D" id="1.10.510.10">
    <property type="entry name" value="Transferase(Phosphotransferase) domain 1"/>
    <property type="match status" value="1"/>
</dbReference>
<dbReference type="SMART" id="SM00220">
    <property type="entry name" value="S_TKc"/>
    <property type="match status" value="1"/>
</dbReference>
<dbReference type="PANTHER" id="PTHR24350">
    <property type="entry name" value="SERINE/THREONINE-PROTEIN KINASE IAL-RELATED"/>
    <property type="match status" value="1"/>
</dbReference>
<feature type="domain" description="Protein kinase" evidence="10">
    <location>
        <begin position="1"/>
        <end position="173"/>
    </location>
</feature>
<dbReference type="GO" id="GO:0004674">
    <property type="term" value="F:protein serine/threonine kinase activity"/>
    <property type="evidence" value="ECO:0007669"/>
    <property type="project" value="UniProtKB-KW"/>
</dbReference>
<dbReference type="PROSITE" id="PS50011">
    <property type="entry name" value="PROTEIN_KINASE_DOM"/>
    <property type="match status" value="1"/>
</dbReference>
<evidence type="ECO:0000259" key="10">
    <source>
        <dbReference type="PROSITE" id="PS50011"/>
    </source>
</evidence>
<proteinExistence type="predicted"/>
<feature type="region of interest" description="Disordered" evidence="9">
    <location>
        <begin position="467"/>
        <end position="518"/>
    </location>
</feature>
<accession>A0A813IP38</accession>
<comment type="caution">
    <text evidence="11">The sequence shown here is derived from an EMBL/GenBank/DDBJ whole genome shotgun (WGS) entry which is preliminary data.</text>
</comment>
<keyword evidence="3 7" id="KW-0547">Nucleotide-binding</keyword>
<evidence type="ECO:0000256" key="3">
    <source>
        <dbReference type="ARBA" id="ARBA00022741"/>
    </source>
</evidence>
<dbReference type="PROSITE" id="PS00108">
    <property type="entry name" value="PROTEIN_KINASE_ST"/>
    <property type="match status" value="1"/>
</dbReference>
<evidence type="ECO:0000256" key="5">
    <source>
        <dbReference type="ARBA" id="ARBA00022840"/>
    </source>
</evidence>
<organism evidence="11 12">
    <name type="scientific">Polarella glacialis</name>
    <name type="common">Dinoflagellate</name>
    <dbReference type="NCBI Taxonomy" id="89957"/>
    <lineage>
        <taxon>Eukaryota</taxon>
        <taxon>Sar</taxon>
        <taxon>Alveolata</taxon>
        <taxon>Dinophyceae</taxon>
        <taxon>Suessiales</taxon>
        <taxon>Suessiaceae</taxon>
        <taxon>Polarella</taxon>
    </lineage>
</organism>
<evidence type="ECO:0000256" key="1">
    <source>
        <dbReference type="ARBA" id="ARBA00022527"/>
    </source>
</evidence>
<keyword evidence="4" id="KW-0418">Kinase</keyword>
<dbReference type="Proteomes" id="UP000626109">
    <property type="component" value="Unassembled WGS sequence"/>
</dbReference>
<keyword evidence="1" id="KW-0723">Serine/threonine-protein kinase</keyword>
<keyword evidence="5 7" id="KW-0067">ATP-binding</keyword>
<dbReference type="GO" id="GO:0005524">
    <property type="term" value="F:ATP binding"/>
    <property type="evidence" value="ECO:0007669"/>
    <property type="project" value="UniProtKB-KW"/>
</dbReference>
<feature type="region of interest" description="Disordered" evidence="9">
    <location>
        <begin position="320"/>
        <end position="362"/>
    </location>
</feature>
<evidence type="ECO:0000256" key="4">
    <source>
        <dbReference type="ARBA" id="ARBA00022777"/>
    </source>
</evidence>
<feature type="active site" description="Proton acceptor" evidence="6">
    <location>
        <position position="5"/>
    </location>
</feature>
<evidence type="ECO:0000313" key="11">
    <source>
        <dbReference type="EMBL" id="CAE8654914.1"/>
    </source>
</evidence>